<dbReference type="InterPro" id="IPR012337">
    <property type="entry name" value="RNaseH-like_sf"/>
</dbReference>
<evidence type="ECO:0000256" key="4">
    <source>
        <dbReference type="ARBA" id="ARBA00004496"/>
    </source>
</evidence>
<evidence type="ECO:0000259" key="17">
    <source>
        <dbReference type="PROSITE" id="PS51975"/>
    </source>
</evidence>
<comment type="similarity">
    <text evidence="5 14 16">Belongs to the RNase HII family.</text>
</comment>
<dbReference type="InterPro" id="IPR022898">
    <property type="entry name" value="RNase_HII"/>
</dbReference>
<evidence type="ECO:0000313" key="19">
    <source>
        <dbReference type="Proteomes" id="UP000615026"/>
    </source>
</evidence>
<dbReference type="GO" id="GO:0030145">
    <property type="term" value="F:manganese ion binding"/>
    <property type="evidence" value="ECO:0007669"/>
    <property type="project" value="UniProtKB-UniRule"/>
</dbReference>
<evidence type="ECO:0000313" key="18">
    <source>
        <dbReference type="EMBL" id="MBE9066190.1"/>
    </source>
</evidence>
<dbReference type="InterPro" id="IPR001352">
    <property type="entry name" value="RNase_HII/HIII"/>
</dbReference>
<dbReference type="GO" id="GO:0004523">
    <property type="term" value="F:RNA-DNA hybrid ribonuclease activity"/>
    <property type="evidence" value="ECO:0007669"/>
    <property type="project" value="UniProtKB-UniRule"/>
</dbReference>
<feature type="binding site" evidence="14 15">
    <location>
        <position position="103"/>
    </location>
    <ligand>
        <name>a divalent metal cation</name>
        <dbReference type="ChEBI" id="CHEBI:60240"/>
    </ligand>
</feature>
<dbReference type="NCBIfam" id="NF010537">
    <property type="entry name" value="PRK13925.1"/>
    <property type="match status" value="1"/>
</dbReference>
<comment type="cofactor">
    <cofactor evidence="2">
        <name>Mg(2+)</name>
        <dbReference type="ChEBI" id="CHEBI:18420"/>
    </cofactor>
</comment>
<dbReference type="AlphaFoldDB" id="A0A928ZQF1"/>
<evidence type="ECO:0000256" key="6">
    <source>
        <dbReference type="ARBA" id="ARBA00012180"/>
    </source>
</evidence>
<dbReference type="Gene3D" id="3.30.420.10">
    <property type="entry name" value="Ribonuclease H-like superfamily/Ribonuclease H"/>
    <property type="match status" value="1"/>
</dbReference>
<dbReference type="SUPFAM" id="SSF53098">
    <property type="entry name" value="Ribonuclease H-like"/>
    <property type="match status" value="1"/>
</dbReference>
<comment type="cofactor">
    <cofactor evidence="14 15">
        <name>Mn(2+)</name>
        <dbReference type="ChEBI" id="CHEBI:29035"/>
    </cofactor>
    <cofactor evidence="14 15">
        <name>Mg(2+)</name>
        <dbReference type="ChEBI" id="CHEBI:18420"/>
    </cofactor>
    <text evidence="14 15">Manganese or magnesium. Binds 1 divalent metal ion per monomer in the absence of substrate. May bind a second metal ion after substrate binding.</text>
</comment>
<evidence type="ECO:0000256" key="3">
    <source>
        <dbReference type="ARBA" id="ARBA00004065"/>
    </source>
</evidence>
<organism evidence="18 19">
    <name type="scientific">Leptolyngbya cf. ectocarpi LEGE 11479</name>
    <dbReference type="NCBI Taxonomy" id="1828722"/>
    <lineage>
        <taxon>Bacteria</taxon>
        <taxon>Bacillati</taxon>
        <taxon>Cyanobacteriota</taxon>
        <taxon>Cyanophyceae</taxon>
        <taxon>Leptolyngbyales</taxon>
        <taxon>Leptolyngbyaceae</taxon>
        <taxon>Leptolyngbya group</taxon>
        <taxon>Leptolyngbya</taxon>
    </lineage>
</organism>
<feature type="domain" description="RNase H type-2" evidence="17">
    <location>
        <begin position="1"/>
        <end position="195"/>
    </location>
</feature>
<dbReference type="Pfam" id="PF01351">
    <property type="entry name" value="RNase_HII"/>
    <property type="match status" value="1"/>
</dbReference>
<evidence type="ECO:0000256" key="8">
    <source>
        <dbReference type="ARBA" id="ARBA00022490"/>
    </source>
</evidence>
<accession>A0A928ZQF1</accession>
<dbReference type="GO" id="GO:0005737">
    <property type="term" value="C:cytoplasm"/>
    <property type="evidence" value="ECO:0007669"/>
    <property type="project" value="UniProtKB-SubCell"/>
</dbReference>
<protein>
    <recommendedName>
        <fullName evidence="7 14">Ribonuclease HII</fullName>
        <shortName evidence="14">RNase HII</shortName>
        <ecNumber evidence="6 14">3.1.26.4</ecNumber>
    </recommendedName>
</protein>
<dbReference type="PANTHER" id="PTHR10954">
    <property type="entry name" value="RIBONUCLEASE H2 SUBUNIT A"/>
    <property type="match status" value="1"/>
</dbReference>
<dbReference type="HAMAP" id="MF_00052_B">
    <property type="entry name" value="RNase_HII_B"/>
    <property type="match status" value="1"/>
</dbReference>
<reference evidence="18" key="1">
    <citation type="submission" date="2020-10" db="EMBL/GenBank/DDBJ databases">
        <authorList>
            <person name="Castelo-Branco R."/>
            <person name="Eusebio N."/>
            <person name="Adriana R."/>
            <person name="Vieira A."/>
            <person name="Brugerolle De Fraissinette N."/>
            <person name="Rezende De Castro R."/>
            <person name="Schneider M.P."/>
            <person name="Vasconcelos V."/>
            <person name="Leao P.N."/>
        </authorList>
    </citation>
    <scope>NUCLEOTIDE SEQUENCE</scope>
    <source>
        <strain evidence="18">LEGE 11479</strain>
    </source>
</reference>
<evidence type="ECO:0000256" key="12">
    <source>
        <dbReference type="ARBA" id="ARBA00022801"/>
    </source>
</evidence>
<proteinExistence type="inferred from homology"/>
<keyword evidence="8 14" id="KW-0963">Cytoplasm</keyword>
<evidence type="ECO:0000256" key="1">
    <source>
        <dbReference type="ARBA" id="ARBA00000077"/>
    </source>
</evidence>
<dbReference type="GO" id="GO:0003723">
    <property type="term" value="F:RNA binding"/>
    <property type="evidence" value="ECO:0007669"/>
    <property type="project" value="UniProtKB-UniRule"/>
</dbReference>
<feature type="binding site" evidence="14 15">
    <location>
        <position position="7"/>
    </location>
    <ligand>
        <name>a divalent metal cation</name>
        <dbReference type="ChEBI" id="CHEBI:60240"/>
    </ligand>
</feature>
<dbReference type="GO" id="GO:0043137">
    <property type="term" value="P:DNA replication, removal of RNA primer"/>
    <property type="evidence" value="ECO:0007669"/>
    <property type="project" value="TreeGrafter"/>
</dbReference>
<comment type="catalytic activity">
    <reaction evidence="1 14 15 16">
        <text>Endonucleolytic cleavage to 5'-phosphomonoester.</text>
        <dbReference type="EC" id="3.1.26.4"/>
    </reaction>
</comment>
<dbReference type="PROSITE" id="PS51975">
    <property type="entry name" value="RNASE_H_2"/>
    <property type="match status" value="1"/>
</dbReference>
<evidence type="ECO:0000256" key="2">
    <source>
        <dbReference type="ARBA" id="ARBA00001946"/>
    </source>
</evidence>
<keyword evidence="12 14" id="KW-0378">Hydrolase</keyword>
<dbReference type="PANTHER" id="PTHR10954:SF18">
    <property type="entry name" value="RIBONUCLEASE HII"/>
    <property type="match status" value="1"/>
</dbReference>
<dbReference type="CDD" id="cd07182">
    <property type="entry name" value="RNase_HII_bacteria_HII_like"/>
    <property type="match status" value="1"/>
</dbReference>
<evidence type="ECO:0000256" key="7">
    <source>
        <dbReference type="ARBA" id="ARBA00019179"/>
    </source>
</evidence>
<dbReference type="EC" id="3.1.26.4" evidence="6 14"/>
<dbReference type="NCBIfam" id="NF000595">
    <property type="entry name" value="PRK00015.1-3"/>
    <property type="match status" value="1"/>
</dbReference>
<evidence type="ECO:0000256" key="14">
    <source>
        <dbReference type="HAMAP-Rule" id="MF_00052"/>
    </source>
</evidence>
<evidence type="ECO:0000256" key="15">
    <source>
        <dbReference type="PROSITE-ProRule" id="PRU01319"/>
    </source>
</evidence>
<dbReference type="InterPro" id="IPR036397">
    <property type="entry name" value="RNaseH_sf"/>
</dbReference>
<gene>
    <name evidence="14" type="primary">rnhB</name>
    <name evidence="18" type="ORF">IQ260_05950</name>
</gene>
<evidence type="ECO:0000256" key="11">
    <source>
        <dbReference type="ARBA" id="ARBA00022759"/>
    </source>
</evidence>
<dbReference type="GO" id="GO:0032299">
    <property type="term" value="C:ribonuclease H2 complex"/>
    <property type="evidence" value="ECO:0007669"/>
    <property type="project" value="TreeGrafter"/>
</dbReference>
<keyword evidence="13 14" id="KW-0464">Manganese</keyword>
<comment type="function">
    <text evidence="3 14 16">Endonuclease that specifically degrades the RNA of RNA-DNA hybrids.</text>
</comment>
<evidence type="ECO:0000256" key="16">
    <source>
        <dbReference type="RuleBase" id="RU003515"/>
    </source>
</evidence>
<dbReference type="InterPro" id="IPR024567">
    <property type="entry name" value="RNase_HII/HIII_dom"/>
</dbReference>
<comment type="caution">
    <text evidence="18">The sequence shown here is derived from an EMBL/GenBank/DDBJ whole genome shotgun (WGS) entry which is preliminary data.</text>
</comment>
<dbReference type="GO" id="GO:0006298">
    <property type="term" value="P:mismatch repair"/>
    <property type="evidence" value="ECO:0007669"/>
    <property type="project" value="TreeGrafter"/>
</dbReference>
<name>A0A928ZQF1_LEPEC</name>
<keyword evidence="11 14" id="KW-0255">Endonuclease</keyword>
<keyword evidence="10 14" id="KW-0479">Metal-binding</keyword>
<dbReference type="RefSeq" id="WP_193991756.1">
    <property type="nucleotide sequence ID" value="NZ_JADEXP010000031.1"/>
</dbReference>
<dbReference type="Proteomes" id="UP000615026">
    <property type="component" value="Unassembled WGS sequence"/>
</dbReference>
<feature type="binding site" evidence="14 15">
    <location>
        <position position="8"/>
    </location>
    <ligand>
        <name>a divalent metal cation</name>
        <dbReference type="ChEBI" id="CHEBI:60240"/>
    </ligand>
</feature>
<keyword evidence="9 14" id="KW-0540">Nuclease</keyword>
<sequence>MATAGVDEVGRGALFGPVVAAAVILKPGMELWLKDQGVSDSKKLTPKKRQNLVPIIHSAAIDAQIGWVSVRQIDRINILQASLQAMRQAIERLLPPPTQCLVDGNQPIPGLRIDQRTVVKGDQVVVEIAAASILAKVWRDTLIIRLANRYPGYDLASNKGYGSPKHLAGLQKLGTTRYHRRSFKRCQQLSLLDKPV</sequence>
<dbReference type="EMBL" id="JADEXP010000031">
    <property type="protein sequence ID" value="MBE9066190.1"/>
    <property type="molecule type" value="Genomic_DNA"/>
</dbReference>
<evidence type="ECO:0000256" key="10">
    <source>
        <dbReference type="ARBA" id="ARBA00022723"/>
    </source>
</evidence>
<evidence type="ECO:0000256" key="5">
    <source>
        <dbReference type="ARBA" id="ARBA00007383"/>
    </source>
</evidence>
<evidence type="ECO:0000256" key="9">
    <source>
        <dbReference type="ARBA" id="ARBA00022722"/>
    </source>
</evidence>
<evidence type="ECO:0000256" key="13">
    <source>
        <dbReference type="ARBA" id="ARBA00023211"/>
    </source>
</evidence>
<keyword evidence="19" id="KW-1185">Reference proteome</keyword>
<comment type="subcellular location">
    <subcellularLocation>
        <location evidence="4 14">Cytoplasm</location>
    </subcellularLocation>
</comment>